<evidence type="ECO:0000313" key="2">
    <source>
        <dbReference type="EMBL" id="SKC83027.1"/>
    </source>
</evidence>
<dbReference type="EMBL" id="FUZU01000003">
    <property type="protein sequence ID" value="SKC83027.1"/>
    <property type="molecule type" value="Genomic_DNA"/>
</dbReference>
<sequence length="340" mass="37122">MSQVTIIAEAGVNHNGEIEKAKQLIDAAAEAGADYVKFQTFKADKLVSTEAKKASYQSKNINDGDDSQYGMLKKLELSEADHHILKKYADEAGIKFLSTGFDEDSLDFLDSVGIDFFKVPSGEITNYPYLKHMASKKKPVVVSTGMSSLGEIEQALDVLTQAGVPIEDIAVLHCNSQYPTPFEDVNLGAMLSIRDAFKVRVGYSDHTLGIEIPIAAVALGATVIEKHFTLDRNLPGPDHKASLEPNELAHMVRSIRNVELALQGDGRKRASASELPNKSLVRKSIHLATDKKEGDVLSKSDLIMKRPGDGISPMLLDLVIGKKVSKNLASGEKLTWQHFH</sequence>
<dbReference type="InterPro" id="IPR057736">
    <property type="entry name" value="SAF_PseI/NeuA/NeuB"/>
</dbReference>
<protein>
    <submittedName>
        <fullName evidence="2">N-acetylneuraminate synthase</fullName>
    </submittedName>
</protein>
<dbReference type="InterPro" id="IPR013785">
    <property type="entry name" value="Aldolase_TIM"/>
</dbReference>
<dbReference type="Gene3D" id="3.20.20.70">
    <property type="entry name" value="Aldolase class I"/>
    <property type="match status" value="1"/>
</dbReference>
<dbReference type="PANTHER" id="PTHR42966:SF1">
    <property type="entry name" value="SIALIC ACID SYNTHASE"/>
    <property type="match status" value="1"/>
</dbReference>
<dbReference type="SUPFAM" id="SSF51569">
    <property type="entry name" value="Aldolase"/>
    <property type="match status" value="1"/>
</dbReference>
<dbReference type="Pfam" id="PF03102">
    <property type="entry name" value="NeuB"/>
    <property type="match status" value="1"/>
</dbReference>
<dbReference type="Pfam" id="PF08666">
    <property type="entry name" value="SAF"/>
    <property type="match status" value="1"/>
</dbReference>
<dbReference type="SUPFAM" id="SSF51269">
    <property type="entry name" value="AFP III-like domain"/>
    <property type="match status" value="1"/>
</dbReference>
<proteinExistence type="predicted"/>
<gene>
    <name evidence="2" type="ORF">SAMN05660236_4342</name>
</gene>
<dbReference type="SMART" id="SM00858">
    <property type="entry name" value="SAF"/>
    <property type="match status" value="1"/>
</dbReference>
<dbReference type="InterPro" id="IPR036732">
    <property type="entry name" value="AFP_Neu5c_C_sf"/>
</dbReference>
<dbReference type="OrthoDB" id="9814210at2"/>
<evidence type="ECO:0000313" key="3">
    <source>
        <dbReference type="Proteomes" id="UP000190961"/>
    </source>
</evidence>
<dbReference type="PROSITE" id="PS50844">
    <property type="entry name" value="AFP_LIKE"/>
    <property type="match status" value="1"/>
</dbReference>
<dbReference type="NCBIfam" id="TIGR03569">
    <property type="entry name" value="NeuB_NnaB"/>
    <property type="match status" value="1"/>
</dbReference>
<dbReference type="GO" id="GO:0016051">
    <property type="term" value="P:carbohydrate biosynthetic process"/>
    <property type="evidence" value="ECO:0007669"/>
    <property type="project" value="InterPro"/>
</dbReference>
<dbReference type="PANTHER" id="PTHR42966">
    <property type="entry name" value="N-ACETYLNEURAMINATE SYNTHASE"/>
    <property type="match status" value="1"/>
</dbReference>
<dbReference type="InterPro" id="IPR013132">
    <property type="entry name" value="PseI/NeuA/B-like_N"/>
</dbReference>
<dbReference type="GO" id="GO:0047444">
    <property type="term" value="F:N-acylneuraminate-9-phosphate synthase activity"/>
    <property type="evidence" value="ECO:0007669"/>
    <property type="project" value="TreeGrafter"/>
</dbReference>
<dbReference type="Proteomes" id="UP000190961">
    <property type="component" value="Unassembled WGS sequence"/>
</dbReference>
<dbReference type="AlphaFoldDB" id="A0A1T5M447"/>
<dbReference type="STRING" id="688867.SAMN05660236_4342"/>
<dbReference type="InterPro" id="IPR006190">
    <property type="entry name" value="SAF_AFP_Neu5Ac"/>
</dbReference>
<accession>A0A1T5M447</accession>
<feature type="domain" description="AFP-like" evidence="1">
    <location>
        <begin position="284"/>
        <end position="340"/>
    </location>
</feature>
<dbReference type="Gene3D" id="3.90.1210.10">
    <property type="entry name" value="Antifreeze-like/N-acetylneuraminic acid synthase C-terminal domain"/>
    <property type="match status" value="1"/>
</dbReference>
<dbReference type="InterPro" id="IPR051690">
    <property type="entry name" value="PseI-like"/>
</dbReference>
<reference evidence="2 3" key="1">
    <citation type="submission" date="2017-02" db="EMBL/GenBank/DDBJ databases">
        <authorList>
            <person name="Peterson S.W."/>
        </authorList>
    </citation>
    <scope>NUCLEOTIDE SEQUENCE [LARGE SCALE GENOMIC DNA]</scope>
    <source>
        <strain evidence="2 3">DSM 25262</strain>
    </source>
</reference>
<dbReference type="InterPro" id="IPR020007">
    <property type="entry name" value="NeuB/NeuA"/>
</dbReference>
<organism evidence="2 3">
    <name type="scientific">Ohtaekwangia koreensis</name>
    <dbReference type="NCBI Taxonomy" id="688867"/>
    <lineage>
        <taxon>Bacteria</taxon>
        <taxon>Pseudomonadati</taxon>
        <taxon>Bacteroidota</taxon>
        <taxon>Cytophagia</taxon>
        <taxon>Cytophagales</taxon>
        <taxon>Fulvivirgaceae</taxon>
        <taxon>Ohtaekwangia</taxon>
    </lineage>
</organism>
<dbReference type="RefSeq" id="WP_079688876.1">
    <property type="nucleotide sequence ID" value="NZ_FUZU01000003.1"/>
</dbReference>
<dbReference type="CDD" id="cd11615">
    <property type="entry name" value="SAF_NeuB_like"/>
    <property type="match status" value="1"/>
</dbReference>
<evidence type="ECO:0000259" key="1">
    <source>
        <dbReference type="PROSITE" id="PS50844"/>
    </source>
</evidence>
<dbReference type="InterPro" id="IPR013974">
    <property type="entry name" value="SAF"/>
</dbReference>
<keyword evidence="3" id="KW-1185">Reference proteome</keyword>
<name>A0A1T5M447_9BACT</name>